<keyword evidence="1" id="KW-0489">Methyltransferase</keyword>
<dbReference type="Pfam" id="PF13489">
    <property type="entry name" value="Methyltransf_23"/>
    <property type="match status" value="1"/>
</dbReference>
<evidence type="ECO:0000313" key="2">
    <source>
        <dbReference type="Proteomes" id="UP001596103"/>
    </source>
</evidence>
<sequence>MKRCLACQHLFPAASDACTRCHWTPPTRDALPAYAPALSDASEGFRATHFAELAALESDSFWFRARNRLIIWSLRRYCPGFASFLEVGCGTGYVLAAIAQAFPRANLSGSEIFSAGLAFAASRQSAARFIQMDARDIPFVEEFDAIGMFDVLEHIKEDDLVLQQARNALAPRGTLLLTVPQHAWLWSATDEYACHVRRYAASDLHTKLRDAGFEIVRSTSFVSFLLPAMMAARLAKKGKEQAADEGAELSMPPWLNRLFEKILAVEIRLIRAGFNFAMGGSRLVIARKL</sequence>
<evidence type="ECO:0000313" key="1">
    <source>
        <dbReference type="EMBL" id="MFC5430155.1"/>
    </source>
</evidence>
<dbReference type="RefSeq" id="WP_377712370.1">
    <property type="nucleotide sequence ID" value="NZ_JBHSMP010000017.1"/>
</dbReference>
<dbReference type="GO" id="GO:0008168">
    <property type="term" value="F:methyltransferase activity"/>
    <property type="evidence" value="ECO:0007669"/>
    <property type="project" value="UniProtKB-KW"/>
</dbReference>
<organism evidence="1 2">
    <name type="scientific">Paraburkholderia denitrificans</name>
    <dbReference type="NCBI Taxonomy" id="694025"/>
    <lineage>
        <taxon>Bacteria</taxon>
        <taxon>Pseudomonadati</taxon>
        <taxon>Pseudomonadota</taxon>
        <taxon>Betaproteobacteria</taxon>
        <taxon>Burkholderiales</taxon>
        <taxon>Burkholderiaceae</taxon>
        <taxon>Paraburkholderia</taxon>
    </lineage>
</organism>
<dbReference type="InterPro" id="IPR029063">
    <property type="entry name" value="SAM-dependent_MTases_sf"/>
</dbReference>
<dbReference type="CDD" id="cd02440">
    <property type="entry name" value="AdoMet_MTases"/>
    <property type="match status" value="1"/>
</dbReference>
<dbReference type="Gene3D" id="3.40.50.150">
    <property type="entry name" value="Vaccinia Virus protein VP39"/>
    <property type="match status" value="1"/>
</dbReference>
<keyword evidence="2" id="KW-1185">Reference proteome</keyword>
<dbReference type="SUPFAM" id="SSF53335">
    <property type="entry name" value="S-adenosyl-L-methionine-dependent methyltransferases"/>
    <property type="match status" value="1"/>
</dbReference>
<comment type="caution">
    <text evidence="1">The sequence shown here is derived from an EMBL/GenBank/DDBJ whole genome shotgun (WGS) entry which is preliminary data.</text>
</comment>
<name>A0ABW0JB84_9BURK</name>
<reference evidence="2" key="1">
    <citation type="journal article" date="2019" name="Int. J. Syst. Evol. Microbiol.">
        <title>The Global Catalogue of Microorganisms (GCM) 10K type strain sequencing project: providing services to taxonomists for standard genome sequencing and annotation.</title>
        <authorList>
            <consortium name="The Broad Institute Genomics Platform"/>
            <consortium name="The Broad Institute Genome Sequencing Center for Infectious Disease"/>
            <person name="Wu L."/>
            <person name="Ma J."/>
        </authorList>
    </citation>
    <scope>NUCLEOTIDE SEQUENCE [LARGE SCALE GENOMIC DNA]</scope>
    <source>
        <strain evidence="2">CCUG 56042</strain>
    </source>
</reference>
<dbReference type="PANTHER" id="PTHR43861">
    <property type="entry name" value="TRANS-ACONITATE 2-METHYLTRANSFERASE-RELATED"/>
    <property type="match status" value="1"/>
</dbReference>
<proteinExistence type="predicted"/>
<dbReference type="Proteomes" id="UP001596103">
    <property type="component" value="Unassembled WGS sequence"/>
</dbReference>
<keyword evidence="1" id="KW-0808">Transferase</keyword>
<dbReference type="EMBL" id="JBHSMP010000017">
    <property type="protein sequence ID" value="MFC5430155.1"/>
    <property type="molecule type" value="Genomic_DNA"/>
</dbReference>
<gene>
    <name evidence="1" type="ORF">ACFPTO_15290</name>
</gene>
<protein>
    <submittedName>
        <fullName evidence="1">Class I SAM-dependent methyltransferase</fullName>
    </submittedName>
</protein>
<accession>A0ABW0JB84</accession>
<dbReference type="GO" id="GO:0032259">
    <property type="term" value="P:methylation"/>
    <property type="evidence" value="ECO:0007669"/>
    <property type="project" value="UniProtKB-KW"/>
</dbReference>